<dbReference type="AlphaFoldDB" id="A0A225V8X7"/>
<reference evidence="2" key="1">
    <citation type="submission" date="2017-03" db="EMBL/GenBank/DDBJ databases">
        <title>Phytopthora megakarya and P. palmivora, two closely related causual agents of cacao black pod achieved similar genome size and gene model numbers by different mechanisms.</title>
        <authorList>
            <person name="Ali S."/>
            <person name="Shao J."/>
            <person name="Larry D.J."/>
            <person name="Kronmiller B."/>
            <person name="Shen D."/>
            <person name="Strem M.D."/>
            <person name="Melnick R.L."/>
            <person name="Guiltinan M.J."/>
            <person name="Tyler B.M."/>
            <person name="Meinhardt L.W."/>
            <person name="Bailey B.A."/>
        </authorList>
    </citation>
    <scope>NUCLEOTIDE SEQUENCE [LARGE SCALE GENOMIC DNA]</scope>
    <source>
        <strain evidence="2">zdho120</strain>
    </source>
</reference>
<gene>
    <name evidence="1" type="ORF">PHMEG_00027837</name>
</gene>
<evidence type="ECO:0000313" key="1">
    <source>
        <dbReference type="EMBL" id="OWZ00880.1"/>
    </source>
</evidence>
<dbReference type="PANTHER" id="PTHR11439:SF483">
    <property type="entry name" value="PEPTIDE SYNTHASE GLIP-LIKE, PUTATIVE (AFU_ORTHOLOGUE AFUA_3G12920)-RELATED"/>
    <property type="match status" value="1"/>
</dbReference>
<evidence type="ECO:0000313" key="2">
    <source>
        <dbReference type="Proteomes" id="UP000198211"/>
    </source>
</evidence>
<dbReference type="OrthoDB" id="118260at2759"/>
<comment type="caution">
    <text evidence="1">The sequence shown here is derived from an EMBL/GenBank/DDBJ whole genome shotgun (WGS) entry which is preliminary data.</text>
</comment>
<keyword evidence="2" id="KW-1185">Reference proteome</keyword>
<proteinExistence type="predicted"/>
<organism evidence="1 2">
    <name type="scientific">Phytophthora megakarya</name>
    <dbReference type="NCBI Taxonomy" id="4795"/>
    <lineage>
        <taxon>Eukaryota</taxon>
        <taxon>Sar</taxon>
        <taxon>Stramenopiles</taxon>
        <taxon>Oomycota</taxon>
        <taxon>Peronosporomycetes</taxon>
        <taxon>Peronosporales</taxon>
        <taxon>Peronosporaceae</taxon>
        <taxon>Phytophthora</taxon>
    </lineage>
</organism>
<protein>
    <submittedName>
        <fullName evidence="1">Polyprotein</fullName>
    </submittedName>
</protein>
<accession>A0A225V8X7</accession>
<name>A0A225V8X7_9STRA</name>
<dbReference type="EMBL" id="NBNE01007264">
    <property type="protein sequence ID" value="OWZ00880.1"/>
    <property type="molecule type" value="Genomic_DNA"/>
</dbReference>
<sequence length="118" mass="13379">MPGNPEVEAVCVNDDPAVDYRQVVGSLQYLVQCTRPDIANAVRTLGKFLNCYTHEHNVLAKRVLRYLRGTSAFGLVWTMATKPEMQFTAYVNAWRPLNKEIQIMAYADADLGNEKDDR</sequence>
<dbReference type="PANTHER" id="PTHR11439">
    <property type="entry name" value="GAG-POL-RELATED RETROTRANSPOSON"/>
    <property type="match status" value="1"/>
</dbReference>
<dbReference type="Proteomes" id="UP000198211">
    <property type="component" value="Unassembled WGS sequence"/>
</dbReference>